<dbReference type="SUPFAM" id="SSF63829">
    <property type="entry name" value="Calcium-dependent phosphotriesterase"/>
    <property type="match status" value="1"/>
</dbReference>
<feature type="region of interest" description="Disordered" evidence="1">
    <location>
        <begin position="41"/>
        <end position="72"/>
    </location>
</feature>
<protein>
    <submittedName>
        <fullName evidence="2">Uncharacterized protein</fullName>
    </submittedName>
</protein>
<gene>
    <name evidence="2" type="ORF">METZ01_LOCUS478692</name>
</gene>
<accession>A0A383C2G8</accession>
<dbReference type="InterPro" id="IPR011042">
    <property type="entry name" value="6-blade_b-propeller_TolB-like"/>
</dbReference>
<dbReference type="EMBL" id="UINC01204904">
    <property type="protein sequence ID" value="SVE25838.1"/>
    <property type="molecule type" value="Genomic_DNA"/>
</dbReference>
<sequence length="160" mass="16606">MHDQLRPESRGWARRRSWGVVADYVGLAALVFGLTACGATPSDSPTAEAPASAKPAASSSAPSTSAGFQVDPYWPKPLPEDWLLGNVVGVATDSADNVWIIHRPGSQAGAAETPPVIAFDATGSVVQSWGGPGDGYDWGTQTHGIHVDHDDNVWVGFGGG</sequence>
<proteinExistence type="predicted"/>
<evidence type="ECO:0000256" key="1">
    <source>
        <dbReference type="SAM" id="MobiDB-lite"/>
    </source>
</evidence>
<organism evidence="2">
    <name type="scientific">marine metagenome</name>
    <dbReference type="NCBI Taxonomy" id="408172"/>
    <lineage>
        <taxon>unclassified sequences</taxon>
        <taxon>metagenomes</taxon>
        <taxon>ecological metagenomes</taxon>
    </lineage>
</organism>
<dbReference type="AlphaFoldDB" id="A0A383C2G8"/>
<feature type="compositionally biased region" description="Low complexity" evidence="1">
    <location>
        <begin position="44"/>
        <end position="66"/>
    </location>
</feature>
<reference evidence="2" key="1">
    <citation type="submission" date="2018-05" db="EMBL/GenBank/DDBJ databases">
        <authorList>
            <person name="Lanie J.A."/>
            <person name="Ng W.-L."/>
            <person name="Kazmierczak K.M."/>
            <person name="Andrzejewski T.M."/>
            <person name="Davidsen T.M."/>
            <person name="Wayne K.J."/>
            <person name="Tettelin H."/>
            <person name="Glass J.I."/>
            <person name="Rusch D."/>
            <person name="Podicherti R."/>
            <person name="Tsui H.-C.T."/>
            <person name="Winkler M.E."/>
        </authorList>
    </citation>
    <scope>NUCLEOTIDE SEQUENCE</scope>
</reference>
<feature type="non-terminal residue" evidence="2">
    <location>
        <position position="160"/>
    </location>
</feature>
<evidence type="ECO:0000313" key="2">
    <source>
        <dbReference type="EMBL" id="SVE25838.1"/>
    </source>
</evidence>
<name>A0A383C2G8_9ZZZZ</name>
<dbReference type="Gene3D" id="2.120.10.30">
    <property type="entry name" value="TolB, C-terminal domain"/>
    <property type="match status" value="1"/>
</dbReference>